<dbReference type="FunFam" id="1.10.2010.10:FF:000001">
    <property type="entry name" value="Ion transport peptide isoform C"/>
    <property type="match status" value="1"/>
</dbReference>
<dbReference type="InterPro" id="IPR001166">
    <property type="entry name" value="Hyperglycemic"/>
</dbReference>
<evidence type="ECO:0000256" key="8">
    <source>
        <dbReference type="SAM" id="SignalP"/>
    </source>
</evidence>
<keyword evidence="11" id="KW-1185">Reference proteome</keyword>
<reference evidence="10 11" key="3">
    <citation type="journal article" date="2010" name="Nucleic Acids Res.">
        <title>BeetleBase in 2010: revisions to provide comprehensive genomic information for Tribolium castaneum.</title>
        <authorList>
            <person name="Kim H.S."/>
            <person name="Murphy T."/>
            <person name="Xia J."/>
            <person name="Caragea D."/>
            <person name="Park Y."/>
            <person name="Beeman R.W."/>
            <person name="Lorenzen M.D."/>
            <person name="Butcher S."/>
            <person name="Manak J.R."/>
            <person name="Brown S.J."/>
        </authorList>
    </citation>
    <scope>GENOME REANNOTATION</scope>
    <source>
        <strain evidence="10 11">Georgia GA2</strain>
    </source>
</reference>
<evidence type="ECO:0000256" key="5">
    <source>
        <dbReference type="ARBA" id="ARBA00022702"/>
    </source>
</evidence>
<dbReference type="PROSITE" id="PS01250">
    <property type="entry name" value="CHH_MIH_GIH"/>
    <property type="match status" value="1"/>
</dbReference>
<dbReference type="InterPro" id="IPR018251">
    <property type="entry name" value="Crust_neurhormone_CS"/>
</dbReference>
<dbReference type="GO" id="GO:0005184">
    <property type="term" value="F:neuropeptide hormone activity"/>
    <property type="evidence" value="ECO:0007669"/>
    <property type="project" value="InterPro"/>
</dbReference>
<accession>A3RE87</accession>
<sequence>MNYRSSKSISTQAVWVCMVLAVVFQEITSSPAGRSPAFLPHHFTKRSFFDIQCKGVYDKSIFAKLDSICEDCYMLFREPQLHNLCRKNCFTTDYFKGCIDTLQRSDEEAQIQLWIKQIRGAELGGLGPSASPPNTS</sequence>
<evidence type="ECO:0000313" key="10">
    <source>
        <dbReference type="EMBL" id="KYB26834.1"/>
    </source>
</evidence>
<dbReference type="PRINTS" id="PR00548">
    <property type="entry name" value="HYPRGLYCEMC1"/>
</dbReference>
<protein>
    <submittedName>
        <fullName evidence="9 10">Ion transport peptide</fullName>
    </submittedName>
</protein>
<keyword evidence="8" id="KW-0732">Signal</keyword>
<dbReference type="PRINTS" id="PR00550">
    <property type="entry name" value="HYPRGLYCEMIC"/>
</dbReference>
<evidence type="ECO:0000313" key="9">
    <source>
        <dbReference type="EMBL" id="ABN79659.1"/>
    </source>
</evidence>
<evidence type="ECO:0000256" key="4">
    <source>
        <dbReference type="ARBA" id="ARBA00022685"/>
    </source>
</evidence>
<dbReference type="InterPro" id="IPR031098">
    <property type="entry name" value="Crust_neurohorm"/>
</dbReference>
<keyword evidence="6 7" id="KW-1015">Disulfide bond</keyword>
<dbReference type="InterPro" id="IPR000346">
    <property type="entry name" value="Hyperglycemic1"/>
</dbReference>
<keyword evidence="4" id="KW-0165">Cleavage on pair of basic residues</keyword>
<dbReference type="GO" id="GO:0007623">
    <property type="term" value="P:circadian rhythm"/>
    <property type="evidence" value="ECO:0000318"/>
    <property type="project" value="GO_Central"/>
</dbReference>
<feature type="chain" id="PRO_5010102795" evidence="8">
    <location>
        <begin position="26"/>
        <end position="136"/>
    </location>
</feature>
<dbReference type="KEGG" id="tca:657659"/>
<feature type="disulfide bond" evidence="7">
    <location>
        <begin position="69"/>
        <end position="85"/>
    </location>
</feature>
<gene>
    <name evidence="9" type="primary">itp-C</name>
    <name evidence="10" type="synonym">AUGUSTUS-3.0.2_30007</name>
    <name evidence="10" type="ORF">TcasGA2_TC030007</name>
</gene>
<name>A3RE87_TRICA</name>
<dbReference type="FunCoup" id="A3RE87">
    <property type="interactions" value="47"/>
</dbReference>
<evidence type="ECO:0000313" key="11">
    <source>
        <dbReference type="Proteomes" id="UP000007266"/>
    </source>
</evidence>
<dbReference type="STRING" id="7070.A3RE87"/>
<reference evidence="9" key="2">
    <citation type="journal article" date="2009" name="Insect Biochem. Mol. Biol.">
        <title>Functions of ion transport peptide and ion transport peptide-like in the red flour beetle Tribolium castaneum.</title>
        <authorList>
            <person name="Begum K."/>
            <person name="Li B."/>
            <person name="Beeman R.W."/>
            <person name="Park Y."/>
        </authorList>
    </citation>
    <scope>NUCLEOTIDE SEQUENCE</scope>
</reference>
<organism evidence="9">
    <name type="scientific">Tribolium castaneum</name>
    <name type="common">Red flour beetle</name>
    <dbReference type="NCBI Taxonomy" id="7070"/>
    <lineage>
        <taxon>Eukaryota</taxon>
        <taxon>Metazoa</taxon>
        <taxon>Ecdysozoa</taxon>
        <taxon>Arthropoda</taxon>
        <taxon>Hexapoda</taxon>
        <taxon>Insecta</taxon>
        <taxon>Pterygota</taxon>
        <taxon>Neoptera</taxon>
        <taxon>Endopterygota</taxon>
        <taxon>Coleoptera</taxon>
        <taxon>Polyphaga</taxon>
        <taxon>Cucujiformia</taxon>
        <taxon>Tenebrionidae</taxon>
        <taxon>Tenebrionidae incertae sedis</taxon>
        <taxon>Tribolium</taxon>
    </lineage>
</organism>
<evidence type="ECO:0000256" key="6">
    <source>
        <dbReference type="ARBA" id="ARBA00023157"/>
    </source>
</evidence>
<evidence type="ECO:0000256" key="1">
    <source>
        <dbReference type="ARBA" id="ARBA00004613"/>
    </source>
</evidence>
<dbReference type="GO" id="GO:0005576">
    <property type="term" value="C:extracellular region"/>
    <property type="evidence" value="ECO:0007669"/>
    <property type="project" value="UniProtKB-SubCell"/>
</dbReference>
<evidence type="ECO:0000256" key="2">
    <source>
        <dbReference type="ARBA" id="ARBA00005447"/>
    </source>
</evidence>
<dbReference type="PANTHER" id="PTHR35981:SF2">
    <property type="entry name" value="ION TRANSPORT PEPTIDE, ISOFORM C"/>
    <property type="match status" value="1"/>
</dbReference>
<dbReference type="OMA" id="HETFGNC"/>
<dbReference type="SUPFAM" id="SSF81778">
    <property type="entry name" value="Crustacean CHH/MIH/GIH neurohormone"/>
    <property type="match status" value="1"/>
</dbReference>
<feature type="disulfide bond" evidence="7">
    <location>
        <begin position="53"/>
        <end position="89"/>
    </location>
</feature>
<feature type="signal peptide" evidence="8">
    <location>
        <begin position="1"/>
        <end position="25"/>
    </location>
</feature>
<evidence type="ECO:0000256" key="7">
    <source>
        <dbReference type="PIRSR" id="PIRSR631098-51"/>
    </source>
</evidence>
<dbReference type="HOGENOM" id="CLU_1596639_0_0_1"/>
<reference evidence="10 11" key="1">
    <citation type="journal article" date="2008" name="Nature">
        <title>The genome of the model beetle and pest Tribolium castaneum.</title>
        <authorList>
            <consortium name="Tribolium Genome Sequencing Consortium"/>
            <person name="Richards S."/>
            <person name="Gibbs R.A."/>
            <person name="Weinstock G.M."/>
            <person name="Brown S.J."/>
            <person name="Denell R."/>
            <person name="Beeman R.W."/>
            <person name="Gibbs R."/>
            <person name="Beeman R.W."/>
            <person name="Brown S.J."/>
            <person name="Bucher G."/>
            <person name="Friedrich M."/>
            <person name="Grimmelikhuijzen C.J."/>
            <person name="Klingler M."/>
            <person name="Lorenzen M."/>
            <person name="Richards S."/>
            <person name="Roth S."/>
            <person name="Schroder R."/>
            <person name="Tautz D."/>
            <person name="Zdobnov E.M."/>
            <person name="Muzny D."/>
            <person name="Gibbs R.A."/>
            <person name="Weinstock G.M."/>
            <person name="Attaway T."/>
            <person name="Bell S."/>
            <person name="Buhay C.J."/>
            <person name="Chandrabose M.N."/>
            <person name="Chavez D."/>
            <person name="Clerk-Blankenburg K.P."/>
            <person name="Cree A."/>
            <person name="Dao M."/>
            <person name="Davis C."/>
            <person name="Chacko J."/>
            <person name="Dinh H."/>
            <person name="Dugan-Rocha S."/>
            <person name="Fowler G."/>
            <person name="Garner T.T."/>
            <person name="Garnes J."/>
            <person name="Gnirke A."/>
            <person name="Hawes A."/>
            <person name="Hernandez J."/>
            <person name="Hines S."/>
            <person name="Holder M."/>
            <person name="Hume J."/>
            <person name="Jhangiani S.N."/>
            <person name="Joshi V."/>
            <person name="Khan Z.M."/>
            <person name="Jackson L."/>
            <person name="Kovar C."/>
            <person name="Kowis A."/>
            <person name="Lee S."/>
            <person name="Lewis L.R."/>
            <person name="Margolis J."/>
            <person name="Morgan M."/>
            <person name="Nazareth L.V."/>
            <person name="Nguyen N."/>
            <person name="Okwuonu G."/>
            <person name="Parker D."/>
            <person name="Richards S."/>
            <person name="Ruiz S.J."/>
            <person name="Santibanez J."/>
            <person name="Savard J."/>
            <person name="Scherer S.E."/>
            <person name="Schneider B."/>
            <person name="Sodergren E."/>
            <person name="Tautz D."/>
            <person name="Vattahil S."/>
            <person name="Villasana D."/>
            <person name="White C.S."/>
            <person name="Wright R."/>
            <person name="Park Y."/>
            <person name="Beeman R.W."/>
            <person name="Lord J."/>
            <person name="Oppert B."/>
            <person name="Lorenzen M."/>
            <person name="Brown S."/>
            <person name="Wang L."/>
            <person name="Savard J."/>
            <person name="Tautz D."/>
            <person name="Richards S."/>
            <person name="Weinstock G."/>
            <person name="Gibbs R.A."/>
            <person name="Liu Y."/>
            <person name="Worley K."/>
            <person name="Weinstock G."/>
            <person name="Elsik C.G."/>
            <person name="Reese J.T."/>
            <person name="Elhaik E."/>
            <person name="Landan G."/>
            <person name="Graur D."/>
            <person name="Arensburger P."/>
            <person name="Atkinson P."/>
            <person name="Beeman R.W."/>
            <person name="Beidler J."/>
            <person name="Brown S.J."/>
            <person name="Demuth J.P."/>
            <person name="Drury D.W."/>
            <person name="Du Y.Z."/>
            <person name="Fujiwara H."/>
            <person name="Lorenzen M."/>
            <person name="Maselli V."/>
            <person name="Osanai M."/>
            <person name="Park Y."/>
            <person name="Robertson H.M."/>
            <person name="Tu Z."/>
            <person name="Wang J.J."/>
            <person name="Wang S."/>
            <person name="Richards S."/>
            <person name="Song H."/>
            <person name="Zhang L."/>
            <person name="Sodergren E."/>
            <person name="Werner D."/>
            <person name="Stanke M."/>
            <person name="Morgenstern B."/>
            <person name="Solovyev V."/>
            <person name="Kosarev P."/>
            <person name="Brown G."/>
            <person name="Chen H.C."/>
            <person name="Ermolaeva O."/>
            <person name="Hlavina W."/>
            <person name="Kapustin Y."/>
            <person name="Kiryutin B."/>
            <person name="Kitts P."/>
            <person name="Maglott D."/>
            <person name="Pruitt K."/>
            <person name="Sapojnikov V."/>
            <person name="Souvorov A."/>
            <person name="Mackey A.J."/>
            <person name="Waterhouse R.M."/>
            <person name="Wyder S."/>
            <person name="Zdobnov E.M."/>
            <person name="Zdobnov E.M."/>
            <person name="Wyder S."/>
            <person name="Kriventseva E.V."/>
            <person name="Kadowaki T."/>
            <person name="Bork P."/>
            <person name="Aranda M."/>
            <person name="Bao R."/>
            <person name="Beermann A."/>
            <person name="Berns N."/>
            <person name="Bolognesi R."/>
            <person name="Bonneton F."/>
            <person name="Bopp D."/>
            <person name="Brown S.J."/>
            <person name="Bucher G."/>
            <person name="Butts T."/>
            <person name="Chaumot A."/>
            <person name="Denell R.E."/>
            <person name="Ferrier D.E."/>
            <person name="Friedrich M."/>
            <person name="Gordon C.M."/>
            <person name="Jindra M."/>
            <person name="Klingler M."/>
            <person name="Lan Q."/>
            <person name="Lattorff H.M."/>
            <person name="Laudet V."/>
            <person name="von Levetsow C."/>
            <person name="Liu Z."/>
            <person name="Lutz R."/>
            <person name="Lynch J.A."/>
            <person name="da Fonseca R.N."/>
            <person name="Posnien N."/>
            <person name="Reuter R."/>
            <person name="Roth S."/>
            <person name="Savard J."/>
            <person name="Schinko J.B."/>
            <person name="Schmitt C."/>
            <person name="Schoppmeier M."/>
            <person name="Schroder R."/>
            <person name="Shippy T.D."/>
            <person name="Simonnet F."/>
            <person name="Marques-Souza H."/>
            <person name="Tautz D."/>
            <person name="Tomoyasu Y."/>
            <person name="Trauner J."/>
            <person name="Van der Zee M."/>
            <person name="Vervoort M."/>
            <person name="Wittkopp N."/>
            <person name="Wimmer E.A."/>
            <person name="Yang X."/>
            <person name="Jones A.K."/>
            <person name="Sattelle D.B."/>
            <person name="Ebert P.R."/>
            <person name="Nelson D."/>
            <person name="Scott J.G."/>
            <person name="Beeman R.W."/>
            <person name="Muthukrishnan S."/>
            <person name="Kramer K.J."/>
            <person name="Arakane Y."/>
            <person name="Beeman R.W."/>
            <person name="Zhu Q."/>
            <person name="Hogenkamp D."/>
            <person name="Dixit R."/>
            <person name="Oppert B."/>
            <person name="Jiang H."/>
            <person name="Zou Z."/>
            <person name="Marshall J."/>
            <person name="Elpidina E."/>
            <person name="Vinokurov K."/>
            <person name="Oppert C."/>
            <person name="Zou Z."/>
            <person name="Evans J."/>
            <person name="Lu Z."/>
            <person name="Zhao P."/>
            <person name="Sumathipala N."/>
            <person name="Altincicek B."/>
            <person name="Vilcinskas A."/>
            <person name="Williams M."/>
            <person name="Hultmark D."/>
            <person name="Hetru C."/>
            <person name="Jiang H."/>
            <person name="Grimmelikhuijzen C.J."/>
            <person name="Hauser F."/>
            <person name="Cazzamali G."/>
            <person name="Williamson M."/>
            <person name="Park Y."/>
            <person name="Li B."/>
            <person name="Tanaka Y."/>
            <person name="Predel R."/>
            <person name="Neupert S."/>
            <person name="Schachtner J."/>
            <person name="Verleyen P."/>
            <person name="Raible F."/>
            <person name="Bork P."/>
            <person name="Friedrich M."/>
            <person name="Walden K.K."/>
            <person name="Robertson H.M."/>
            <person name="Angeli S."/>
            <person name="Foret S."/>
            <person name="Bucher G."/>
            <person name="Schuetz S."/>
            <person name="Maleszka R."/>
            <person name="Wimmer E.A."/>
            <person name="Beeman R.W."/>
            <person name="Lorenzen M."/>
            <person name="Tomoyasu Y."/>
            <person name="Miller S.C."/>
            <person name="Grossmann D."/>
            <person name="Bucher G."/>
        </authorList>
    </citation>
    <scope>NUCLEOTIDE SEQUENCE [LARGE SCALE GENOMIC DNA]</scope>
    <source>
        <strain evidence="10 11">Georgia GA2</strain>
    </source>
</reference>
<comment type="similarity">
    <text evidence="2">Belongs to the arthropod CHH/MIH/GIH/VIH hormone family.</text>
</comment>
<dbReference type="Pfam" id="PF01147">
    <property type="entry name" value="Crust_neurohorm"/>
    <property type="match status" value="1"/>
</dbReference>
<proteinExistence type="evidence at transcript level"/>
<dbReference type="EMBL" id="EF222299">
    <property type="protein sequence ID" value="ABN79659.1"/>
    <property type="molecule type" value="mRNA"/>
</dbReference>
<dbReference type="PANTHER" id="PTHR35981">
    <property type="entry name" value="ION TRANSPORT PEPTIDE, ISOFORM C"/>
    <property type="match status" value="1"/>
</dbReference>
<keyword evidence="3" id="KW-0964">Secreted</keyword>
<dbReference type="EMBL" id="KQ971351">
    <property type="protein sequence ID" value="KYB26834.1"/>
    <property type="molecule type" value="Genomic_DNA"/>
</dbReference>
<dbReference type="Gene3D" id="1.10.2010.10">
    <property type="entry name" value="Crustacean CHH/MIH/GIH neurohormone"/>
    <property type="match status" value="1"/>
</dbReference>
<keyword evidence="5" id="KW-0372">Hormone</keyword>
<comment type="subcellular location">
    <subcellularLocation>
        <location evidence="1">Secreted</location>
    </subcellularLocation>
</comment>
<evidence type="ECO:0000256" key="3">
    <source>
        <dbReference type="ARBA" id="ARBA00022525"/>
    </source>
</evidence>
<dbReference type="InParanoid" id="A3RE87"/>
<reference evidence="10" key="4">
    <citation type="submission" date="2014-11" db="EMBL/GenBank/DDBJ databases">
        <title>Tools and pipelines for BioNano data: molecule assembly pipeline and FASTA super scaffolding tool.</title>
        <authorList>
            <person name="Shelton J.M."/>
            <person name="Herndon N."/>
            <person name="Coleman C."/>
            <person name="Lu N."/>
            <person name="Brown S.J."/>
        </authorList>
    </citation>
    <scope>NUCLEOTIDE SEQUENCE</scope>
    <source>
        <strain evidence="10">Georgia GA2</strain>
    </source>
</reference>
<feature type="disulfide bond" evidence="7">
    <location>
        <begin position="72"/>
        <end position="98"/>
    </location>
</feature>
<dbReference type="Proteomes" id="UP000007266">
    <property type="component" value="Linkage group 7"/>
</dbReference>
<dbReference type="eggNOG" id="ENOG502S3WA">
    <property type="taxonomic scope" value="Eukaryota"/>
</dbReference>
<dbReference type="InterPro" id="IPR035957">
    <property type="entry name" value="Crust_neurohorm_sf"/>
</dbReference>
<dbReference type="OrthoDB" id="6365952at2759"/>
<dbReference type="AlphaFoldDB" id="A3RE87"/>